<proteinExistence type="predicted"/>
<protein>
    <submittedName>
        <fullName evidence="1">Uncharacterized protein</fullName>
    </submittedName>
</protein>
<reference evidence="1 2" key="2">
    <citation type="submission" date="2018-06" db="EMBL/GenBank/DDBJ databases">
        <title>Metagenomic assembly of (sub)arctic Cyanobacteria and their associated microbiome from non-axenic cultures.</title>
        <authorList>
            <person name="Baurain D."/>
        </authorList>
    </citation>
    <scope>NUCLEOTIDE SEQUENCE [LARGE SCALE GENOMIC DNA]</scope>
    <source>
        <strain evidence="1">ULC027bin1</strain>
    </source>
</reference>
<name>A0A2W4WJM3_9CYAN</name>
<dbReference type="Proteomes" id="UP000249794">
    <property type="component" value="Unassembled WGS sequence"/>
</dbReference>
<accession>A0A2W4WJM3</accession>
<organism evidence="1 2">
    <name type="scientific">Phormidesmis priestleyi</name>
    <dbReference type="NCBI Taxonomy" id="268141"/>
    <lineage>
        <taxon>Bacteria</taxon>
        <taxon>Bacillati</taxon>
        <taxon>Cyanobacteriota</taxon>
        <taxon>Cyanophyceae</taxon>
        <taxon>Leptolyngbyales</taxon>
        <taxon>Leptolyngbyaceae</taxon>
        <taxon>Phormidesmis</taxon>
    </lineage>
</organism>
<dbReference type="EMBL" id="QBMP01000378">
    <property type="protein sequence ID" value="PZO44690.1"/>
    <property type="molecule type" value="Genomic_DNA"/>
</dbReference>
<sequence>MLAETFCELKKKIHNHERQNYPEKAYYEETHEAYLKFIGGVIELKKWQALKLEEHKIIRHKRLDILTTI</sequence>
<reference evidence="2" key="1">
    <citation type="submission" date="2018-04" db="EMBL/GenBank/DDBJ databases">
        <authorList>
            <person name="Cornet L."/>
        </authorList>
    </citation>
    <scope>NUCLEOTIDE SEQUENCE [LARGE SCALE GENOMIC DNA]</scope>
</reference>
<evidence type="ECO:0000313" key="1">
    <source>
        <dbReference type="EMBL" id="PZO44690.1"/>
    </source>
</evidence>
<dbReference type="AlphaFoldDB" id="A0A2W4WJM3"/>
<gene>
    <name evidence="1" type="ORF">DCF15_21975</name>
</gene>
<comment type="caution">
    <text evidence="1">The sequence shown here is derived from an EMBL/GenBank/DDBJ whole genome shotgun (WGS) entry which is preliminary data.</text>
</comment>
<evidence type="ECO:0000313" key="2">
    <source>
        <dbReference type="Proteomes" id="UP000249794"/>
    </source>
</evidence>